<keyword evidence="5 6" id="KW-0472">Membrane</keyword>
<dbReference type="GO" id="GO:0140359">
    <property type="term" value="F:ABC-type transporter activity"/>
    <property type="evidence" value="ECO:0007669"/>
    <property type="project" value="InterPro"/>
</dbReference>
<dbReference type="EMBL" id="JAEMWV010000006">
    <property type="protein sequence ID" value="MBN8252619.1"/>
    <property type="molecule type" value="Genomic_DNA"/>
</dbReference>
<evidence type="ECO:0000256" key="6">
    <source>
        <dbReference type="SAM" id="Phobius"/>
    </source>
</evidence>
<feature type="transmembrane region" description="Helical" evidence="6">
    <location>
        <begin position="290"/>
        <end position="311"/>
    </location>
</feature>
<dbReference type="AlphaFoldDB" id="A0A8I1SNN8"/>
<name>A0A8I1SNN8_9BACI</name>
<evidence type="ECO:0000256" key="3">
    <source>
        <dbReference type="ARBA" id="ARBA00022692"/>
    </source>
</evidence>
<dbReference type="Pfam" id="PF12698">
    <property type="entry name" value="ABC2_membrane_3"/>
    <property type="match status" value="1"/>
</dbReference>
<comment type="caution">
    <text evidence="8">The sequence shown here is derived from an EMBL/GenBank/DDBJ whole genome shotgun (WGS) entry which is preliminary data.</text>
</comment>
<dbReference type="GeneID" id="93681598"/>
<dbReference type="PANTHER" id="PTHR30294:SF29">
    <property type="entry name" value="MULTIDRUG ABC TRANSPORTER PERMEASE YBHS-RELATED"/>
    <property type="match status" value="1"/>
</dbReference>
<evidence type="ECO:0000259" key="7">
    <source>
        <dbReference type="Pfam" id="PF12698"/>
    </source>
</evidence>
<dbReference type="Gene3D" id="3.40.1710.10">
    <property type="entry name" value="abc type-2 transporter like domain"/>
    <property type="match status" value="1"/>
</dbReference>
<feature type="domain" description="ABC-2 type transporter transmembrane" evidence="7">
    <location>
        <begin position="20"/>
        <end position="397"/>
    </location>
</feature>
<dbReference type="GO" id="GO:0005886">
    <property type="term" value="C:plasma membrane"/>
    <property type="evidence" value="ECO:0007669"/>
    <property type="project" value="UniProtKB-SubCell"/>
</dbReference>
<dbReference type="Proteomes" id="UP000664578">
    <property type="component" value="Unassembled WGS sequence"/>
</dbReference>
<gene>
    <name evidence="8" type="ORF">JF537_13650</name>
</gene>
<accession>A0A8I1SNN8</accession>
<comment type="subcellular location">
    <subcellularLocation>
        <location evidence="1">Cell membrane</location>
        <topology evidence="1">Multi-pass membrane protein</topology>
    </subcellularLocation>
</comment>
<sequence>MKIFFYLCSFTWKAMLKNWKSFSLLLLAPVLFLIGAGVILTETMEDEARIQKFPVAIVDEDDTLQTEYVIKQLTESEQLSSLINPVYPTKTEAQQMLSKDEIAAFVVLPDGFSHSIATGENMPLVVVGNKNKPLQAQLFRYVMDSAADYTSAAQSGINTIDHFLQEEGASTAERQSEFRRSLLSFGLHVLDRGSVFEERIATSLFQQDMKQYYILSFFLLLLMIWSYSSMLFVKGLHSNSVLKRMQTHGVSSLHVHLAQFSCMFLLVFVLSLGLYAVGIEKLDLSLSYTWGQLIGSVAASSFAFLATFALLQAIFVSEKLYQLVGVLFLAAASLVGGHILPSVYLPEWLLMLQTWSVNAWSLQMMFGLFGGYESVDWSESMSWLVVYGLTAFSLSLLWTALFQKRRVSL</sequence>
<evidence type="ECO:0000256" key="2">
    <source>
        <dbReference type="ARBA" id="ARBA00022475"/>
    </source>
</evidence>
<dbReference type="InterPro" id="IPR051449">
    <property type="entry name" value="ABC-2_transporter_component"/>
</dbReference>
<evidence type="ECO:0000256" key="1">
    <source>
        <dbReference type="ARBA" id="ARBA00004651"/>
    </source>
</evidence>
<protein>
    <submittedName>
        <fullName evidence="8">ABC transporter permease</fullName>
    </submittedName>
</protein>
<evidence type="ECO:0000313" key="8">
    <source>
        <dbReference type="EMBL" id="MBN8252619.1"/>
    </source>
</evidence>
<keyword evidence="2" id="KW-1003">Cell membrane</keyword>
<feature type="transmembrane region" description="Helical" evidence="6">
    <location>
        <begin position="323"/>
        <end position="345"/>
    </location>
</feature>
<organism evidence="8 9">
    <name type="scientific">Priestia flexa</name>
    <dbReference type="NCBI Taxonomy" id="86664"/>
    <lineage>
        <taxon>Bacteria</taxon>
        <taxon>Bacillati</taxon>
        <taxon>Bacillota</taxon>
        <taxon>Bacilli</taxon>
        <taxon>Bacillales</taxon>
        <taxon>Bacillaceae</taxon>
        <taxon>Priestia</taxon>
    </lineage>
</organism>
<reference evidence="8" key="1">
    <citation type="submission" date="2020-12" db="EMBL/GenBank/DDBJ databases">
        <title>PHA producing bacteria isolated from mangrove.</title>
        <authorList>
            <person name="Zheng W."/>
            <person name="Yu S."/>
            <person name="Huang Y."/>
        </authorList>
    </citation>
    <scope>NUCLEOTIDE SEQUENCE</scope>
    <source>
        <strain evidence="8">GN22-4</strain>
    </source>
</reference>
<keyword evidence="4 6" id="KW-1133">Transmembrane helix</keyword>
<proteinExistence type="predicted"/>
<dbReference type="InterPro" id="IPR013525">
    <property type="entry name" value="ABC2_TM"/>
</dbReference>
<dbReference type="RefSeq" id="WP_142925366.1">
    <property type="nucleotide sequence ID" value="NZ_CM125968.1"/>
</dbReference>
<feature type="transmembrane region" description="Helical" evidence="6">
    <location>
        <begin position="253"/>
        <end position="278"/>
    </location>
</feature>
<feature type="transmembrane region" description="Helical" evidence="6">
    <location>
        <begin position="381"/>
        <end position="402"/>
    </location>
</feature>
<keyword evidence="3 6" id="KW-0812">Transmembrane</keyword>
<evidence type="ECO:0000256" key="4">
    <source>
        <dbReference type="ARBA" id="ARBA00022989"/>
    </source>
</evidence>
<evidence type="ECO:0000313" key="9">
    <source>
        <dbReference type="Proteomes" id="UP000664578"/>
    </source>
</evidence>
<feature type="transmembrane region" description="Helical" evidence="6">
    <location>
        <begin position="212"/>
        <end position="233"/>
    </location>
</feature>
<evidence type="ECO:0000256" key="5">
    <source>
        <dbReference type="ARBA" id="ARBA00023136"/>
    </source>
</evidence>
<dbReference type="PANTHER" id="PTHR30294">
    <property type="entry name" value="MEMBRANE COMPONENT OF ABC TRANSPORTER YHHJ-RELATED"/>
    <property type="match status" value="1"/>
</dbReference>